<dbReference type="EMBL" id="CP064788">
    <property type="protein sequence ID" value="QSG08231.1"/>
    <property type="molecule type" value="Genomic_DNA"/>
</dbReference>
<proteinExistence type="predicted"/>
<accession>A0A897N701</accession>
<evidence type="ECO:0000313" key="1">
    <source>
        <dbReference type="EMBL" id="QSG08231.1"/>
    </source>
</evidence>
<evidence type="ECO:0000313" key="2">
    <source>
        <dbReference type="Proteomes" id="UP000662973"/>
    </source>
</evidence>
<protein>
    <submittedName>
        <fullName evidence="1">IS4 transposase</fullName>
    </submittedName>
</protein>
<name>A0A897N701_9EURY</name>
<dbReference type="KEGG" id="hds:HSR122_0827"/>
<dbReference type="AlphaFoldDB" id="A0A897N701"/>
<reference evidence="1 2" key="1">
    <citation type="submission" date="2020-11" db="EMBL/GenBank/DDBJ databases">
        <title>Carbohydrate-dependent, anaerobic sulfur respiration: A novel catabolism in halophilic archaea.</title>
        <authorList>
            <person name="Sorokin D.Y."/>
            <person name="Messina E."/>
            <person name="Smedile F."/>
            <person name="La Cono V."/>
            <person name="Hallsworth J.E."/>
            <person name="Yakimov M.M."/>
        </authorList>
    </citation>
    <scope>NUCLEOTIDE SEQUENCE [LARGE SCALE GENOMIC DNA]</scope>
    <source>
        <strain evidence="1 2">HSR12-2</strain>
    </source>
</reference>
<sequence length="107" mass="11959">MLPITSFLSCTEPIDQFECFSTRQKHHAKTYVTGLVAAWHLLMLAYSLLKFGAAHSAFGTILGHASSLRNDVKRSFRESVQNLLSWALTSPNRSIDGLMQQINGMFV</sequence>
<gene>
    <name evidence="1" type="ORF">HSR122_0827</name>
</gene>
<dbReference type="Proteomes" id="UP000662973">
    <property type="component" value="Chromosome"/>
</dbReference>
<organism evidence="1 2">
    <name type="scientific">Halapricum desulfuricans</name>
    <dbReference type="NCBI Taxonomy" id="2841257"/>
    <lineage>
        <taxon>Archaea</taxon>
        <taxon>Methanobacteriati</taxon>
        <taxon>Methanobacteriota</taxon>
        <taxon>Stenosarchaea group</taxon>
        <taxon>Halobacteria</taxon>
        <taxon>Halobacteriales</taxon>
        <taxon>Haloarculaceae</taxon>
        <taxon>Halapricum</taxon>
    </lineage>
</organism>
<keyword evidence="2" id="KW-1185">Reference proteome</keyword>